<gene>
    <name evidence="2" type="ORF">CRG98_020380</name>
</gene>
<comment type="caution">
    <text evidence="2">The sequence shown here is derived from an EMBL/GenBank/DDBJ whole genome shotgun (WGS) entry which is preliminary data.</text>
</comment>
<sequence length="126" mass="13807">MTITGNPGLIDLAELLYNYNISRIDLWAPGENGAHHSKGQIDGRCAPCDDQRRHDGRRCDADVDEHLFNTSEQSPSWHPPGRVGPGASAGSGLSDLVHRTVKGGGGQRRKSRSRNFREVWGPQLPI</sequence>
<evidence type="ECO:0000256" key="1">
    <source>
        <dbReference type="SAM" id="MobiDB-lite"/>
    </source>
</evidence>
<dbReference type="AlphaFoldDB" id="A0A2I0JSC7"/>
<dbReference type="EMBL" id="PGOL01001313">
    <property type="protein sequence ID" value="PKI59217.1"/>
    <property type="molecule type" value="Genomic_DNA"/>
</dbReference>
<dbReference type="Proteomes" id="UP000233551">
    <property type="component" value="Unassembled WGS sequence"/>
</dbReference>
<organism evidence="2 3">
    <name type="scientific">Punica granatum</name>
    <name type="common">Pomegranate</name>
    <dbReference type="NCBI Taxonomy" id="22663"/>
    <lineage>
        <taxon>Eukaryota</taxon>
        <taxon>Viridiplantae</taxon>
        <taxon>Streptophyta</taxon>
        <taxon>Embryophyta</taxon>
        <taxon>Tracheophyta</taxon>
        <taxon>Spermatophyta</taxon>
        <taxon>Magnoliopsida</taxon>
        <taxon>eudicotyledons</taxon>
        <taxon>Gunneridae</taxon>
        <taxon>Pentapetalae</taxon>
        <taxon>rosids</taxon>
        <taxon>malvids</taxon>
        <taxon>Myrtales</taxon>
        <taxon>Lythraceae</taxon>
        <taxon>Punica</taxon>
    </lineage>
</organism>
<protein>
    <submittedName>
        <fullName evidence="2">Uncharacterized protein</fullName>
    </submittedName>
</protein>
<evidence type="ECO:0000313" key="3">
    <source>
        <dbReference type="Proteomes" id="UP000233551"/>
    </source>
</evidence>
<name>A0A2I0JSC7_PUNGR</name>
<keyword evidence="3" id="KW-1185">Reference proteome</keyword>
<proteinExistence type="predicted"/>
<accession>A0A2I0JSC7</accession>
<reference evidence="2 3" key="1">
    <citation type="submission" date="2017-11" db="EMBL/GenBank/DDBJ databases">
        <title>De-novo sequencing of pomegranate (Punica granatum L.) genome.</title>
        <authorList>
            <person name="Akparov Z."/>
            <person name="Amiraslanov A."/>
            <person name="Hajiyeva S."/>
            <person name="Abbasov M."/>
            <person name="Kaur K."/>
            <person name="Hamwieh A."/>
            <person name="Solovyev V."/>
            <person name="Salamov A."/>
            <person name="Braich B."/>
            <person name="Kosarev P."/>
            <person name="Mahmoud A."/>
            <person name="Hajiyev E."/>
            <person name="Babayeva S."/>
            <person name="Izzatullayeva V."/>
            <person name="Mammadov A."/>
            <person name="Mammadov A."/>
            <person name="Sharifova S."/>
            <person name="Ojaghi J."/>
            <person name="Eynullazada K."/>
            <person name="Bayramov B."/>
            <person name="Abdulazimova A."/>
            <person name="Shahmuradov I."/>
        </authorList>
    </citation>
    <scope>NUCLEOTIDE SEQUENCE [LARGE SCALE GENOMIC DNA]</scope>
    <source>
        <strain evidence="3">cv. AG2017</strain>
        <tissue evidence="2">Leaf</tissue>
    </source>
</reference>
<feature type="region of interest" description="Disordered" evidence="1">
    <location>
        <begin position="69"/>
        <end position="126"/>
    </location>
</feature>
<evidence type="ECO:0000313" key="2">
    <source>
        <dbReference type="EMBL" id="PKI59217.1"/>
    </source>
</evidence>